<dbReference type="OrthoDB" id="1893065at2759"/>
<feature type="domain" description="LOB" evidence="3">
    <location>
        <begin position="77"/>
        <end position="178"/>
    </location>
</feature>
<evidence type="ECO:0000256" key="1">
    <source>
        <dbReference type="ARBA" id="ARBA00005474"/>
    </source>
</evidence>
<accession>A0A9Q0JMB8</accession>
<evidence type="ECO:0000259" key="3">
    <source>
        <dbReference type="PROSITE" id="PS50891"/>
    </source>
</evidence>
<evidence type="ECO:0000313" key="5">
    <source>
        <dbReference type="Proteomes" id="UP001141552"/>
    </source>
</evidence>
<evidence type="ECO:0000313" key="4">
    <source>
        <dbReference type="EMBL" id="KAJ4848086.1"/>
    </source>
</evidence>
<protein>
    <recommendedName>
        <fullName evidence="3">LOB domain-containing protein</fullName>
    </recommendedName>
</protein>
<comment type="similarity">
    <text evidence="1">Belongs to the LOB domain-containing protein family.</text>
</comment>
<reference evidence="4" key="2">
    <citation type="journal article" date="2023" name="Plants (Basel)">
        <title>Annotation of the Turnera subulata (Passifloraceae) Draft Genome Reveals the S-Locus Evolved after the Divergence of Turneroideae from Passifloroideae in a Stepwise Manner.</title>
        <authorList>
            <person name="Henning P.M."/>
            <person name="Roalson E.H."/>
            <person name="Mir W."/>
            <person name="McCubbin A.G."/>
            <person name="Shore J.S."/>
        </authorList>
    </citation>
    <scope>NUCLEOTIDE SEQUENCE</scope>
    <source>
        <strain evidence="4">F60SS</strain>
    </source>
</reference>
<dbReference type="AlphaFoldDB" id="A0A9Q0JMB8"/>
<proteinExistence type="inferred from homology"/>
<organism evidence="4 5">
    <name type="scientific">Turnera subulata</name>
    <dbReference type="NCBI Taxonomy" id="218843"/>
    <lineage>
        <taxon>Eukaryota</taxon>
        <taxon>Viridiplantae</taxon>
        <taxon>Streptophyta</taxon>
        <taxon>Embryophyta</taxon>
        <taxon>Tracheophyta</taxon>
        <taxon>Spermatophyta</taxon>
        <taxon>Magnoliopsida</taxon>
        <taxon>eudicotyledons</taxon>
        <taxon>Gunneridae</taxon>
        <taxon>Pentapetalae</taxon>
        <taxon>rosids</taxon>
        <taxon>fabids</taxon>
        <taxon>Malpighiales</taxon>
        <taxon>Passifloraceae</taxon>
        <taxon>Turnera</taxon>
    </lineage>
</organism>
<dbReference type="EMBL" id="JAKUCV010001003">
    <property type="protein sequence ID" value="KAJ4848086.1"/>
    <property type="molecule type" value="Genomic_DNA"/>
</dbReference>
<feature type="region of interest" description="Disordered" evidence="2">
    <location>
        <begin position="15"/>
        <end position="47"/>
    </location>
</feature>
<dbReference type="PANTHER" id="PTHR31301:SF67">
    <property type="entry name" value="LOB DOMAIN-CONTAINING PROTEIN 22"/>
    <property type="match status" value="1"/>
</dbReference>
<dbReference type="Proteomes" id="UP001141552">
    <property type="component" value="Unassembled WGS sequence"/>
</dbReference>
<evidence type="ECO:0000256" key="2">
    <source>
        <dbReference type="SAM" id="MobiDB-lite"/>
    </source>
</evidence>
<gene>
    <name evidence="4" type="ORF">Tsubulata_026727</name>
</gene>
<dbReference type="PROSITE" id="PS50891">
    <property type="entry name" value="LOB"/>
    <property type="match status" value="1"/>
</dbReference>
<reference evidence="4" key="1">
    <citation type="submission" date="2022-02" db="EMBL/GenBank/DDBJ databases">
        <authorList>
            <person name="Henning P.M."/>
            <person name="McCubbin A.G."/>
            <person name="Shore J.S."/>
        </authorList>
    </citation>
    <scope>NUCLEOTIDE SEQUENCE</scope>
    <source>
        <strain evidence="4">F60SS</strain>
        <tissue evidence="4">Leaves</tissue>
    </source>
</reference>
<feature type="compositionally biased region" description="Polar residues" evidence="2">
    <location>
        <begin position="36"/>
        <end position="47"/>
    </location>
</feature>
<dbReference type="InterPro" id="IPR004883">
    <property type="entry name" value="LOB"/>
</dbReference>
<sequence length="376" mass="42768">MADLENLRRPFSFSVAERKERALQPPEKKKKAAKENYTSPGGNASEISPLLDQQQQRACNNIESTMSISRAGNGTTQACAACKYQRRKCAPDCILAPYFPHDRQRQFLNAHKLFGVSNITKIIKNLNPPEKDEAMRTIIFQSDVRASDPVGGCYRMIRELQRQIEYSKAELDLVLHQLAICRAQVHQQSTFQAQEAAGDDSTRLGCHDQMVNATTAAAVAAVDPFEIYDPVLQYHYAQPHPDQQEFVVPDNHHHQHLQEDASAWSMQESSCTMSTSSPYMHVKQPYDNGCDDFKPVLDMNDVKFETDEFVEKRKSYDPQKQVQHEYKQKEQLIKVSGFYPDLTICSKVFIALPASPCIQYSMIIEFHEIKSFISLA</sequence>
<dbReference type="PANTHER" id="PTHR31301">
    <property type="entry name" value="LOB DOMAIN-CONTAINING PROTEIN 4-RELATED"/>
    <property type="match status" value="1"/>
</dbReference>
<comment type="caution">
    <text evidence="4">The sequence shown here is derived from an EMBL/GenBank/DDBJ whole genome shotgun (WGS) entry which is preliminary data.</text>
</comment>
<name>A0A9Q0JMB8_9ROSI</name>
<dbReference type="Pfam" id="PF03195">
    <property type="entry name" value="LOB"/>
    <property type="match status" value="1"/>
</dbReference>
<keyword evidence="5" id="KW-1185">Reference proteome</keyword>